<keyword evidence="2" id="KW-0472">Membrane</keyword>
<dbReference type="RefSeq" id="XP_022238866.1">
    <property type="nucleotide sequence ID" value="XM_022383158.1"/>
</dbReference>
<organism evidence="3 4">
    <name type="scientific">Limulus polyphemus</name>
    <name type="common">Atlantic horseshoe crab</name>
    <dbReference type="NCBI Taxonomy" id="6850"/>
    <lineage>
        <taxon>Eukaryota</taxon>
        <taxon>Metazoa</taxon>
        <taxon>Ecdysozoa</taxon>
        <taxon>Arthropoda</taxon>
        <taxon>Chelicerata</taxon>
        <taxon>Merostomata</taxon>
        <taxon>Xiphosura</taxon>
        <taxon>Limulidae</taxon>
        <taxon>Limulus</taxon>
    </lineage>
</organism>
<dbReference type="SUPFAM" id="SSF49854">
    <property type="entry name" value="Spermadhesin, CUB domain"/>
    <property type="match status" value="1"/>
</dbReference>
<dbReference type="PROSITE" id="PS50092">
    <property type="entry name" value="TSP1"/>
    <property type="match status" value="1"/>
</dbReference>
<feature type="transmembrane region" description="Helical" evidence="2">
    <location>
        <begin position="558"/>
        <end position="580"/>
    </location>
</feature>
<dbReference type="RefSeq" id="XP_022238865.1">
    <property type="nucleotide sequence ID" value="XM_022383157.1"/>
</dbReference>
<dbReference type="InterPro" id="IPR000884">
    <property type="entry name" value="TSP1_rpt"/>
</dbReference>
<keyword evidence="2" id="KW-1133">Transmembrane helix</keyword>
<reference evidence="4 5" key="1">
    <citation type="submission" date="2025-05" db="UniProtKB">
        <authorList>
            <consortium name="RefSeq"/>
        </authorList>
    </citation>
    <scope>IDENTIFICATION</scope>
    <source>
        <tissue evidence="4 5">Muscle</tissue>
    </source>
</reference>
<feature type="transmembrane region" description="Helical" evidence="2">
    <location>
        <begin position="20"/>
        <end position="40"/>
    </location>
</feature>
<accession>A0ABM1S5G0</accession>
<feature type="compositionally biased region" description="Polar residues" evidence="1">
    <location>
        <begin position="638"/>
        <end position="651"/>
    </location>
</feature>
<dbReference type="Proteomes" id="UP000694941">
    <property type="component" value="Unplaced"/>
</dbReference>
<protein>
    <submittedName>
        <fullName evidence="4 5">Uncharacterized protein LOC111085290 isoform X1</fullName>
    </submittedName>
</protein>
<evidence type="ECO:0000256" key="2">
    <source>
        <dbReference type="SAM" id="Phobius"/>
    </source>
</evidence>
<evidence type="ECO:0000313" key="3">
    <source>
        <dbReference type="Proteomes" id="UP000694941"/>
    </source>
</evidence>
<sequence length="830" mass="92343">MKTSLLLGTTIVNLYRTMRFILLLVATDLTVQGVTGYGLYTSDKYVALSGDLLLTYKLPYNSSNALFIQLLQDIKDGPKELARHIVPQYSTYGKWNVPCGLIHRPGHFMFRLITENKKKTLATTSLANVSWPKVSVQVPLLAETYSSDVTVRLTSSDIKCKPNNVGLYWSSIELVYLGPNFQVVYEGSSWFQSSTVFQTEVKSWPGSQPLEDVIVDCRVFDKPGIYQVQLVGSQRLLPPIAKSPHIQVIWSSRYDLSIPQSHIFPCDKGVLVIYEYPPCTLSGDRIRVYGRRSSPPITEYILETRIDNSKHSLTLPCDLFSSVYQTFCFTYVSVAANGAVFELKTLCRPRNIDPGGSRAWWSTWSSWSQCSSTCDSGIRSRYRLCSAPSDDTQCEGESTESEPCVFSECLEDTTTISDDLLLKINCNSSCKVNVTSNGTLTARISSGTLQPSFWTLEAWPEGKLSVQFVKVDIDSEFWLTVRDSTSPVGTLLTTVNNQMTYAPVESYSSTLRIDLHTSNGSVSTEGEFTLKFYIKGLKVSSLTAVWDGPSTGKVKFSAVHLTLVVLASVVGSAITILLVLQEVYNRCRQKRKSLCSESPCSSVHNIQEPCPKVKLLTGTTSVSDLSCSPASLRRQDKTATSQDKTVTSQDKVSPEELLHNTFLFRSTSSVCTLTPPQSPCPSLLQRRCLTPATRRKLPIAAVTPQPKPRSEGVRQNMSRHHVYKAVRNVCPTDMKSVDRLKDKSLKSESIVASTQSLSEFSIGESEDGLEYDYYDYSCHNDPGSFFCNDPALIGWPPFIPIYPGISEEDLPLQHFIMPQKEVSEEESIVS</sequence>
<dbReference type="Gene3D" id="2.20.100.10">
    <property type="entry name" value="Thrombospondin type-1 (TSP1) repeat"/>
    <property type="match status" value="1"/>
</dbReference>
<keyword evidence="3" id="KW-1185">Reference proteome</keyword>
<evidence type="ECO:0000313" key="5">
    <source>
        <dbReference type="RefSeq" id="XP_022238866.1"/>
    </source>
</evidence>
<evidence type="ECO:0000256" key="1">
    <source>
        <dbReference type="SAM" id="MobiDB-lite"/>
    </source>
</evidence>
<gene>
    <name evidence="4 5" type="primary">LOC111085290</name>
</gene>
<dbReference type="PANTHER" id="PTHR16311">
    <property type="entry name" value="THROMBOSPONDIN TYPE I DOMAIN-CONTAINING 1"/>
    <property type="match status" value="1"/>
</dbReference>
<keyword evidence="2" id="KW-0812">Transmembrane</keyword>
<dbReference type="PANTHER" id="PTHR16311:SF3">
    <property type="entry name" value="THROMBOSPONDIN TYPE-1 DOMAIN-CONTAINING PROTEIN 1"/>
    <property type="match status" value="1"/>
</dbReference>
<dbReference type="GeneID" id="111085290"/>
<evidence type="ECO:0000313" key="4">
    <source>
        <dbReference type="RefSeq" id="XP_022238865.1"/>
    </source>
</evidence>
<dbReference type="SUPFAM" id="SSF82895">
    <property type="entry name" value="TSP-1 type 1 repeat"/>
    <property type="match status" value="1"/>
</dbReference>
<dbReference type="SMART" id="SM00209">
    <property type="entry name" value="TSP1"/>
    <property type="match status" value="1"/>
</dbReference>
<dbReference type="Pfam" id="PF00090">
    <property type="entry name" value="TSP_1"/>
    <property type="match status" value="1"/>
</dbReference>
<dbReference type="InterPro" id="IPR036383">
    <property type="entry name" value="TSP1_rpt_sf"/>
</dbReference>
<dbReference type="InterPro" id="IPR035914">
    <property type="entry name" value="Sperma_CUB_dom_sf"/>
</dbReference>
<proteinExistence type="predicted"/>
<dbReference type="PRINTS" id="PR01705">
    <property type="entry name" value="TSP1REPEAT"/>
</dbReference>
<dbReference type="InterPro" id="IPR038877">
    <property type="entry name" value="THSD1"/>
</dbReference>
<name>A0ABM1S5G0_LIMPO</name>
<feature type="region of interest" description="Disordered" evidence="1">
    <location>
        <begin position="622"/>
        <end position="651"/>
    </location>
</feature>